<dbReference type="InterPro" id="IPR000719">
    <property type="entry name" value="Prot_kinase_dom"/>
</dbReference>
<proteinExistence type="predicted"/>
<comment type="caution">
    <text evidence="8">The sequence shown here is derived from an EMBL/GenBank/DDBJ whole genome shotgun (WGS) entry which is preliminary data.</text>
</comment>
<dbReference type="GO" id="GO:0016301">
    <property type="term" value="F:kinase activity"/>
    <property type="evidence" value="ECO:0007669"/>
    <property type="project" value="UniProtKB-KW"/>
</dbReference>
<keyword evidence="9" id="KW-1185">Reference proteome</keyword>
<reference evidence="8" key="1">
    <citation type="submission" date="2023-01" db="EMBL/GenBank/DDBJ databases">
        <title>Draft genome sequence of Nocardiopsis sp. LSu2-4 isolated from halophytes.</title>
        <authorList>
            <person name="Duangmal K."/>
            <person name="Chantavorakit T."/>
        </authorList>
    </citation>
    <scope>NUCLEOTIDE SEQUENCE</scope>
    <source>
        <strain evidence="8">LSu2-4</strain>
    </source>
</reference>
<evidence type="ECO:0000256" key="5">
    <source>
        <dbReference type="PROSITE-ProRule" id="PRU10141"/>
    </source>
</evidence>
<dbReference type="PROSITE" id="PS00107">
    <property type="entry name" value="PROTEIN_KINASE_ATP"/>
    <property type="match status" value="1"/>
</dbReference>
<evidence type="ECO:0000313" key="8">
    <source>
        <dbReference type="EMBL" id="MDA2803304.1"/>
    </source>
</evidence>
<dbReference type="InterPro" id="IPR017441">
    <property type="entry name" value="Protein_kinase_ATP_BS"/>
</dbReference>
<keyword evidence="4 5" id="KW-0067">ATP-binding</keyword>
<evidence type="ECO:0000256" key="4">
    <source>
        <dbReference type="ARBA" id="ARBA00022840"/>
    </source>
</evidence>
<evidence type="ECO:0000259" key="7">
    <source>
        <dbReference type="PROSITE" id="PS50011"/>
    </source>
</evidence>
<dbReference type="EMBL" id="JAQFWP010000002">
    <property type="protein sequence ID" value="MDA2803304.1"/>
    <property type="molecule type" value="Genomic_DNA"/>
</dbReference>
<evidence type="ECO:0000313" key="9">
    <source>
        <dbReference type="Proteomes" id="UP001165685"/>
    </source>
</evidence>
<dbReference type="Gene3D" id="3.30.200.20">
    <property type="entry name" value="Phosphorylase Kinase, domain 1"/>
    <property type="match status" value="1"/>
</dbReference>
<dbReference type="SUPFAM" id="SSF56112">
    <property type="entry name" value="Protein kinase-like (PK-like)"/>
    <property type="match status" value="1"/>
</dbReference>
<gene>
    <name evidence="8" type="ORF">O4U47_02165</name>
</gene>
<feature type="region of interest" description="Disordered" evidence="6">
    <location>
        <begin position="192"/>
        <end position="224"/>
    </location>
</feature>
<dbReference type="PROSITE" id="PS50011">
    <property type="entry name" value="PROTEIN_KINASE_DOM"/>
    <property type="match status" value="1"/>
</dbReference>
<evidence type="ECO:0000256" key="2">
    <source>
        <dbReference type="ARBA" id="ARBA00022741"/>
    </source>
</evidence>
<organism evidence="8 9">
    <name type="scientific">Nocardiopsis suaedae</name>
    <dbReference type="NCBI Taxonomy" id="3018444"/>
    <lineage>
        <taxon>Bacteria</taxon>
        <taxon>Bacillati</taxon>
        <taxon>Actinomycetota</taxon>
        <taxon>Actinomycetes</taxon>
        <taxon>Streptosporangiales</taxon>
        <taxon>Nocardiopsidaceae</taxon>
        <taxon>Nocardiopsis</taxon>
    </lineage>
</organism>
<dbReference type="CDD" id="cd14014">
    <property type="entry name" value="STKc_PknB_like"/>
    <property type="match status" value="1"/>
</dbReference>
<keyword evidence="2 5" id="KW-0547">Nucleotide-binding</keyword>
<name>A0ABT4TF18_9ACTN</name>
<keyword evidence="3 8" id="KW-0418">Kinase</keyword>
<dbReference type="Pfam" id="PF00069">
    <property type="entry name" value="Pkinase"/>
    <property type="match status" value="1"/>
</dbReference>
<feature type="binding site" evidence="5">
    <location>
        <position position="52"/>
    </location>
    <ligand>
        <name>ATP</name>
        <dbReference type="ChEBI" id="CHEBI:30616"/>
    </ligand>
</feature>
<keyword evidence="1" id="KW-0808">Transferase</keyword>
<sequence>MKARGPRRLGRLLPEDPERIGGYSVVGRIGSGGMGTVYAASGEGLHGYLAVKVVHRRHAEDPRFRERFAAEARLLARVNSPCVARFVAADVLADLPWLATEYVPGPTLRHHVDRHGHLRTPMVRALAVGTADALRAVHGTGVVHRDLQPNNVVLAASGPKLLDFGIAHLGVREEATRWIRLRRYRRAVRDIGLPEPSAPEPEAVPGPRDRLGTPGWTSPEQYKGRPVTTASDVFLWGSLVAFASSGRDPFGVADPAEMARRTVREEPDLDRLPPGLDDLVKAAMAKEPRDRPSIDEVLDRALEAAGHRGPSNRAAAVRAVLSEDWTDVAVRPPKPPRRLF</sequence>
<dbReference type="Gene3D" id="1.10.510.10">
    <property type="entry name" value="Transferase(Phosphotransferase) domain 1"/>
    <property type="match status" value="1"/>
</dbReference>
<evidence type="ECO:0000256" key="1">
    <source>
        <dbReference type="ARBA" id="ARBA00022679"/>
    </source>
</evidence>
<accession>A0ABT4TF18</accession>
<dbReference type="PANTHER" id="PTHR43289">
    <property type="entry name" value="MITOGEN-ACTIVATED PROTEIN KINASE KINASE KINASE 20-RELATED"/>
    <property type="match status" value="1"/>
</dbReference>
<dbReference type="PANTHER" id="PTHR43289:SF34">
    <property type="entry name" value="SERINE_THREONINE-PROTEIN KINASE YBDM-RELATED"/>
    <property type="match status" value="1"/>
</dbReference>
<dbReference type="Proteomes" id="UP001165685">
    <property type="component" value="Unassembled WGS sequence"/>
</dbReference>
<dbReference type="RefSeq" id="WP_270675634.1">
    <property type="nucleotide sequence ID" value="NZ_JAQFWP010000002.1"/>
</dbReference>
<protein>
    <submittedName>
        <fullName evidence="8">Serine/threonine-protein kinase</fullName>
    </submittedName>
</protein>
<dbReference type="InterPro" id="IPR011009">
    <property type="entry name" value="Kinase-like_dom_sf"/>
</dbReference>
<evidence type="ECO:0000256" key="6">
    <source>
        <dbReference type="SAM" id="MobiDB-lite"/>
    </source>
</evidence>
<evidence type="ECO:0000256" key="3">
    <source>
        <dbReference type="ARBA" id="ARBA00022777"/>
    </source>
</evidence>
<feature type="domain" description="Protein kinase" evidence="7">
    <location>
        <begin position="23"/>
        <end position="303"/>
    </location>
</feature>